<gene>
    <name evidence="2" type="ORF">R9X50_00305300</name>
</gene>
<dbReference type="Proteomes" id="UP001303373">
    <property type="component" value="Chromosome 4"/>
</dbReference>
<dbReference type="AlphaFoldDB" id="A0AAQ3M3N4"/>
<reference evidence="2 3" key="1">
    <citation type="submission" date="2023-11" db="EMBL/GenBank/DDBJ databases">
        <title>An acidophilic fungus is an integral part of prey digestion in a carnivorous sundew plant.</title>
        <authorList>
            <person name="Tsai I.J."/>
        </authorList>
    </citation>
    <scope>NUCLEOTIDE SEQUENCE [LARGE SCALE GENOMIC DNA]</scope>
    <source>
        <strain evidence="2">169a</strain>
    </source>
</reference>
<evidence type="ECO:0000313" key="3">
    <source>
        <dbReference type="Proteomes" id="UP001303373"/>
    </source>
</evidence>
<feature type="compositionally biased region" description="Polar residues" evidence="1">
    <location>
        <begin position="101"/>
        <end position="125"/>
    </location>
</feature>
<feature type="compositionally biased region" description="Low complexity" evidence="1">
    <location>
        <begin position="83"/>
        <end position="100"/>
    </location>
</feature>
<sequence>MPLKIERHMSVSRRMLSKVKQSISQRQKSSESIRPVESEANLMRRLSGKRKQSIGLETRTQSSEIGRPVDYCDHGAEAIVSYHGTSRSSSDSTTSMTEFSATSRSFTPPLSSMTFGQELTTPRLMSTSTTSVASNTSSQEPTPRPTRKKLPLLPEETCLDTQLGFPYVDLSVNVDCTCADASSQVAVWIAISASIHFKDIAVPCGADVHGRPVSISDHLKHNVVGQITSLKLCFKPTDECHLLDIVGQKAQKNPRHNRSCSIFVKVLLPAVVSQSTERDPDQDSLFTELESIVGTLETELLSVEARYRHSLFPQDNIITIRHRAKVNRATPNSRWSILDPENQLAHSSKVHVQLARYLAQHYPPVRAIELIERCLGAKGLEQVEVQQIYRNLMEFGNFDPLRESSMPAVVVTDIDRGSAYLSTQNIHIAHLPAETSTPENPLAENLPSEPSTDEARTLWRALRHSSLTEAQQAELSAPDRIDQLEAQDEKLLVLRRRALANKRSVGAETLKGWKWECASGSGGGGGGFGCEMPWR</sequence>
<feature type="region of interest" description="Disordered" evidence="1">
    <location>
        <begin position="18"/>
        <end position="61"/>
    </location>
</feature>
<name>A0AAQ3M3N4_9PEZI</name>
<organism evidence="2 3">
    <name type="scientific">Acrodontium crateriforme</name>
    <dbReference type="NCBI Taxonomy" id="150365"/>
    <lineage>
        <taxon>Eukaryota</taxon>
        <taxon>Fungi</taxon>
        <taxon>Dikarya</taxon>
        <taxon>Ascomycota</taxon>
        <taxon>Pezizomycotina</taxon>
        <taxon>Dothideomycetes</taxon>
        <taxon>Dothideomycetidae</taxon>
        <taxon>Mycosphaerellales</taxon>
        <taxon>Teratosphaeriaceae</taxon>
        <taxon>Acrodontium</taxon>
    </lineage>
</organism>
<feature type="region of interest" description="Disordered" evidence="1">
    <location>
        <begin position="83"/>
        <end position="150"/>
    </location>
</feature>
<protein>
    <submittedName>
        <fullName evidence="2">Uncharacterized protein</fullName>
    </submittedName>
</protein>
<dbReference type="EMBL" id="CP138583">
    <property type="protein sequence ID" value="WPH00230.1"/>
    <property type="molecule type" value="Genomic_DNA"/>
</dbReference>
<accession>A0AAQ3M3N4</accession>
<evidence type="ECO:0000256" key="1">
    <source>
        <dbReference type="SAM" id="MobiDB-lite"/>
    </source>
</evidence>
<feature type="compositionally biased region" description="Low complexity" evidence="1">
    <location>
        <begin position="126"/>
        <end position="141"/>
    </location>
</feature>
<feature type="compositionally biased region" description="Basic and acidic residues" evidence="1">
    <location>
        <begin position="28"/>
        <end position="37"/>
    </location>
</feature>
<keyword evidence="3" id="KW-1185">Reference proteome</keyword>
<evidence type="ECO:0000313" key="2">
    <source>
        <dbReference type="EMBL" id="WPH00230.1"/>
    </source>
</evidence>
<proteinExistence type="predicted"/>